<dbReference type="AlphaFoldDB" id="A0A840XR35"/>
<proteinExistence type="predicted"/>
<protein>
    <submittedName>
        <fullName evidence="1">Tetratricopeptide (TPR) repeat protein</fullName>
    </submittedName>
</protein>
<organism evidence="1 2">
    <name type="scientific">Neoroseomonas alkaliterrae</name>
    <dbReference type="NCBI Taxonomy" id="1452450"/>
    <lineage>
        <taxon>Bacteria</taxon>
        <taxon>Pseudomonadati</taxon>
        <taxon>Pseudomonadota</taxon>
        <taxon>Alphaproteobacteria</taxon>
        <taxon>Acetobacterales</taxon>
        <taxon>Acetobacteraceae</taxon>
        <taxon>Neoroseomonas</taxon>
    </lineage>
</organism>
<comment type="caution">
    <text evidence="1">The sequence shown here is derived from an EMBL/GenBank/DDBJ whole genome shotgun (WGS) entry which is preliminary data.</text>
</comment>
<sequence length="264" mass="27896">MARKPTARALRALDDAQEVVHAAWDASGARRRALAERALALSPLCADAHVILAMAEPAGSEGALAHWRAGVAAGEAAIGAAGFREMEGMFWGFLETRPYMRARHGLAHALWAAGEKAEAIGHLEAMLRLNPNDNQGVRYELIGWLLAEGRDAAAAALLDTYPEEGMAVWPWAAALLAFRRAGAEAARAPLAAAMKANPHVAPLLAGTKRMPKRSPAFYGWGDANEAVVAAEELGAAWAATPGAAAWLRAALPPARAARRPKADR</sequence>
<name>A0A840XR35_9PROT</name>
<evidence type="ECO:0000313" key="1">
    <source>
        <dbReference type="EMBL" id="MBB5689340.1"/>
    </source>
</evidence>
<reference evidence="1 2" key="1">
    <citation type="submission" date="2020-08" db="EMBL/GenBank/DDBJ databases">
        <title>Genomic Encyclopedia of Type Strains, Phase IV (KMG-IV): sequencing the most valuable type-strain genomes for metagenomic binning, comparative biology and taxonomic classification.</title>
        <authorList>
            <person name="Goeker M."/>
        </authorList>
    </citation>
    <scope>NUCLEOTIDE SEQUENCE [LARGE SCALE GENOMIC DNA]</scope>
    <source>
        <strain evidence="1 2">DSM 25895</strain>
    </source>
</reference>
<evidence type="ECO:0000313" key="2">
    <source>
        <dbReference type="Proteomes" id="UP000562254"/>
    </source>
</evidence>
<dbReference type="InterPro" id="IPR011990">
    <property type="entry name" value="TPR-like_helical_dom_sf"/>
</dbReference>
<dbReference type="Gene3D" id="1.25.40.10">
    <property type="entry name" value="Tetratricopeptide repeat domain"/>
    <property type="match status" value="1"/>
</dbReference>
<keyword evidence="2" id="KW-1185">Reference proteome</keyword>
<dbReference type="Proteomes" id="UP000562254">
    <property type="component" value="Unassembled WGS sequence"/>
</dbReference>
<gene>
    <name evidence="1" type="ORF">FHS88_001465</name>
</gene>
<dbReference type="Pfam" id="PF14559">
    <property type="entry name" value="TPR_19"/>
    <property type="match status" value="1"/>
</dbReference>
<dbReference type="RefSeq" id="WP_184483050.1">
    <property type="nucleotide sequence ID" value="NZ_JAAEDJ010000153.1"/>
</dbReference>
<dbReference type="EMBL" id="JACIJE010000003">
    <property type="protein sequence ID" value="MBB5689340.1"/>
    <property type="molecule type" value="Genomic_DNA"/>
</dbReference>
<accession>A0A840XR35</accession>